<organism evidence="1 2">
    <name type="scientific">Parathalassolituus penaei</name>
    <dbReference type="NCBI Taxonomy" id="2997323"/>
    <lineage>
        <taxon>Bacteria</taxon>
        <taxon>Pseudomonadati</taxon>
        <taxon>Pseudomonadota</taxon>
        <taxon>Gammaproteobacteria</taxon>
        <taxon>Oceanospirillales</taxon>
        <taxon>Oceanospirillaceae</taxon>
        <taxon>Parathalassolituus</taxon>
    </lineage>
</organism>
<dbReference type="EMBL" id="JAPNOA010000056">
    <property type="protein sequence ID" value="MCY0966643.1"/>
    <property type="molecule type" value="Genomic_DNA"/>
</dbReference>
<reference evidence="1" key="1">
    <citation type="submission" date="2022-11" db="EMBL/GenBank/DDBJ databases">
        <title>Parathalassolutuus dongxingensis gen. nov., sp. nov., a novel member of family Oceanospirillaceae isolated from a coastal shrimp pond in Guangxi, China.</title>
        <authorList>
            <person name="Chen H."/>
        </authorList>
    </citation>
    <scope>NUCLEOTIDE SEQUENCE</scope>
    <source>
        <strain evidence="1">G-43</strain>
    </source>
</reference>
<evidence type="ECO:0000313" key="2">
    <source>
        <dbReference type="Proteomes" id="UP001150830"/>
    </source>
</evidence>
<dbReference type="RefSeq" id="WP_283174845.1">
    <property type="nucleotide sequence ID" value="NZ_JAPNOA010000056.1"/>
</dbReference>
<keyword evidence="2" id="KW-1185">Reference proteome</keyword>
<accession>A0A9X3EPU8</accession>
<sequence length="940" mass="108080">MFTPDVVDEVRLLLTPSSDGDLTGLLLELLVGSAIVHDLEDDIRPLLLSEQEYLRTRQYALECLCSLKQDYNPYGDLAVLIFTASTESLKLAAQAIEYYSPSSFSREYLAGFLRVCIHLYPTERHPIESVVGSRYFVKKLIGSFDIDTTEYILDSLTQELACTCGQKFYSCKCRVTISKVISILLDRYFELKEAPFDYEKIWGWMCELNFSGSVRADQSKSVEVLQTNMELRHGIIRHAFSGLNDHEMINSVISRLGWHSHSGLTLTTDDYRYIIDFAFENDNVPLWSAFMQHHIHRASKEYQKPNALRRHMRLQALQKPELMRQWVKNEKASVRQNLEQNKTDYRLHRSSKRYTRKRQEQHKENIEYIQKNRELIKSGKHRRAIEQFAAALLFSPEEIDARFGDKKLVFDALYNCIDTITPDLPTIQNVAKLKCVSKHFQIVQILHAACLARLRIDGNLASAPAEPLFILKADSNIQYPGKSNEETSTLNAEINRLAFSNPSEIERFCREYIEPQIANATCEHPSVDRLRSDKIFKDIAPTLALEWLSKYTNMSPFARDTLFDIAVDSTSQAKVTELVAQKCAEILYSPVPEQPDDEPKELRNFWCIRAAYFLNESVGQHWDWLKSDKNMILGFNERSGRFIDHDGASWPRLTASKIEALLEAYFTHWPKVELPSHWGSDSPQEETAYRFLTDVVSGIASDTPENAIPVLKRLLAKTVYTDLHNQMKSMLAALKRKQAHRDFQPPKPAEIVRLLDHDDVVTVEGLRARVLQQLKTYQNEINGGELNQVRRFYEDFKKPETYLREVRSAEVIAEHLKWTLGGQFSVKIEDQTKAAQRMDITVSKTLSDKKHLLVIEVKGQWHPELYTAAKTQLKDRYSIHPDAANQGIYLVLWFGTHLEVNDRKHKITSADELKTSIEATLPNELRGAIDVFVLDVSNPS</sequence>
<proteinExistence type="predicted"/>
<gene>
    <name evidence="1" type="ORF">OUO13_15755</name>
</gene>
<dbReference type="AlphaFoldDB" id="A0A9X3EPU8"/>
<comment type="caution">
    <text evidence="1">The sequence shown here is derived from an EMBL/GenBank/DDBJ whole genome shotgun (WGS) entry which is preliminary data.</text>
</comment>
<protein>
    <submittedName>
        <fullName evidence="1">Uncharacterized protein</fullName>
    </submittedName>
</protein>
<name>A0A9X3EPU8_9GAMM</name>
<evidence type="ECO:0000313" key="1">
    <source>
        <dbReference type="EMBL" id="MCY0966643.1"/>
    </source>
</evidence>
<dbReference type="Proteomes" id="UP001150830">
    <property type="component" value="Unassembled WGS sequence"/>
</dbReference>